<sequence length="693" mass="78387">MPMTVMGVFYTMNERGTIDPSSRVGWSLQHCFDTQEHVATPHTGFAHAINLHKALSRPSFCVLCLQGINKQHEHKPSVQDEAPGDRAGGSKQAMEREQRLMKQVKDPEEGFRMWKQPQQRPGSSLFSIKTKRDGVQRSRVKSGDEKTAEKAAIEILVHGGENIASVLQRLLESVGNCPSVWDQIIKQMESRGARRRALEIFHFLQRQDAFRMLEQNYVTIIGILGRDGKVGLAQEIFSSMREKEMVPTVFSYTMLMNVYAKNGLLKEAWEVFETMQKEGCSPTVVTYNGLIHACANQGKRVKDALELFDLMKSKGNSGSEVTYNSLVNACLSEGCVDQAYAIFQEMRKENHLPNVVTYTNLINAYGKAGDLRTAMSIFKEMKDKGRVPNVWTYNSLLKAHAKQGFLKEAWGLYKEMECAGCLPDLYTYNIVLDMYGKGGLFDELDNIFQEMLISRVVPDQDQFQLDELAYSNRLETRSGLGSLLDSPAKQQSVAVSMQQVTYNTLLDAYSKRGQSGKALDILEKMKEAGCRPDVWTYNILLTSTEAEKTWQEMRSAGCLPNISTYCGMIDCYAHHGMYEEALSIFRKMMKAGLEPDTQIYTALMDAYANAGECDEVEKLLFEMQSIGLVPDGVTYGILVRAFAKADRLNEGLTYYKYVLQHVETDCRMCKPLIVEYYEAYEVFISQMEGERIL</sequence>
<organism evidence="1 2">
    <name type="scientific">Diphasiastrum complanatum</name>
    <name type="common">Issler's clubmoss</name>
    <name type="synonym">Lycopodium complanatum</name>
    <dbReference type="NCBI Taxonomy" id="34168"/>
    <lineage>
        <taxon>Eukaryota</taxon>
        <taxon>Viridiplantae</taxon>
        <taxon>Streptophyta</taxon>
        <taxon>Embryophyta</taxon>
        <taxon>Tracheophyta</taxon>
        <taxon>Lycopodiopsida</taxon>
        <taxon>Lycopodiales</taxon>
        <taxon>Lycopodiaceae</taxon>
        <taxon>Lycopodioideae</taxon>
        <taxon>Diphasiastrum</taxon>
    </lineage>
</organism>
<evidence type="ECO:0000313" key="1">
    <source>
        <dbReference type="EMBL" id="KAJ7564197.1"/>
    </source>
</evidence>
<name>A0ACC2ECW0_DIPCM</name>
<evidence type="ECO:0000313" key="2">
    <source>
        <dbReference type="Proteomes" id="UP001162992"/>
    </source>
</evidence>
<protein>
    <submittedName>
        <fullName evidence="1">Uncharacterized protein</fullName>
    </submittedName>
</protein>
<keyword evidence="2" id="KW-1185">Reference proteome</keyword>
<dbReference type="Proteomes" id="UP001162992">
    <property type="component" value="Chromosome 2"/>
</dbReference>
<gene>
    <name evidence="1" type="ORF">O6H91_02G006500</name>
</gene>
<accession>A0ACC2ECW0</accession>
<proteinExistence type="predicted"/>
<dbReference type="EMBL" id="CM055093">
    <property type="protein sequence ID" value="KAJ7564197.1"/>
    <property type="molecule type" value="Genomic_DNA"/>
</dbReference>
<comment type="caution">
    <text evidence="1">The sequence shown here is derived from an EMBL/GenBank/DDBJ whole genome shotgun (WGS) entry which is preliminary data.</text>
</comment>
<reference evidence="2" key="1">
    <citation type="journal article" date="2024" name="Proc. Natl. Acad. Sci. U.S.A.">
        <title>Extraordinary preservation of gene collinearity over three hundred million years revealed in homosporous lycophytes.</title>
        <authorList>
            <person name="Li C."/>
            <person name="Wickell D."/>
            <person name="Kuo L.Y."/>
            <person name="Chen X."/>
            <person name="Nie B."/>
            <person name="Liao X."/>
            <person name="Peng D."/>
            <person name="Ji J."/>
            <person name="Jenkins J."/>
            <person name="Williams M."/>
            <person name="Shu S."/>
            <person name="Plott C."/>
            <person name="Barry K."/>
            <person name="Rajasekar S."/>
            <person name="Grimwood J."/>
            <person name="Han X."/>
            <person name="Sun S."/>
            <person name="Hou Z."/>
            <person name="He W."/>
            <person name="Dai G."/>
            <person name="Sun C."/>
            <person name="Schmutz J."/>
            <person name="Leebens-Mack J.H."/>
            <person name="Li F.W."/>
            <person name="Wang L."/>
        </authorList>
    </citation>
    <scope>NUCLEOTIDE SEQUENCE [LARGE SCALE GENOMIC DNA]</scope>
    <source>
        <strain evidence="2">cv. PW_Plant_1</strain>
    </source>
</reference>